<evidence type="ECO:0000313" key="2">
    <source>
        <dbReference type="EMBL" id="CAH0279967.1"/>
    </source>
</evidence>
<dbReference type="Proteomes" id="UP000789326">
    <property type="component" value="Unassembled WGS sequence"/>
</dbReference>
<dbReference type="EMBL" id="CAKKMG010000073">
    <property type="protein sequence ID" value="CAH0279967.1"/>
    <property type="molecule type" value="Genomic_DNA"/>
</dbReference>
<dbReference type="InterPro" id="IPR007630">
    <property type="entry name" value="RNA_pol_sigma70_r4"/>
</dbReference>
<dbReference type="InterPro" id="IPR013324">
    <property type="entry name" value="RNA_pol_sigma_r3/r4-like"/>
</dbReference>
<dbReference type="Pfam" id="PF04545">
    <property type="entry name" value="Sigma70_r4"/>
    <property type="match status" value="1"/>
</dbReference>
<dbReference type="InterPro" id="IPR014284">
    <property type="entry name" value="RNA_pol_sigma-70_dom"/>
</dbReference>
<evidence type="ECO:0000259" key="1">
    <source>
        <dbReference type="Pfam" id="PF04545"/>
    </source>
</evidence>
<reference evidence="2" key="1">
    <citation type="submission" date="2021-11" db="EMBL/GenBank/DDBJ databases">
        <authorList>
            <person name="Bulgarelli D."/>
        </authorList>
    </citation>
    <scope>NUCLEOTIDE SEQUENCE</scope>
    <source>
        <strain evidence="2">Bi133</strain>
    </source>
</reference>
<evidence type="ECO:0000313" key="3">
    <source>
        <dbReference type="Proteomes" id="UP000789326"/>
    </source>
</evidence>
<name>A0A9W4L759_9BACI</name>
<dbReference type="SUPFAM" id="SSF88659">
    <property type="entry name" value="Sigma3 and sigma4 domains of RNA polymerase sigma factors"/>
    <property type="match status" value="1"/>
</dbReference>
<dbReference type="RefSeq" id="WP_230303267.1">
    <property type="nucleotide sequence ID" value="NZ_CAKKMG010000073.1"/>
</dbReference>
<dbReference type="GO" id="GO:0006352">
    <property type="term" value="P:DNA-templated transcription initiation"/>
    <property type="evidence" value="ECO:0007669"/>
    <property type="project" value="InterPro"/>
</dbReference>
<dbReference type="NCBIfam" id="TIGR02937">
    <property type="entry name" value="sigma70-ECF"/>
    <property type="match status" value="1"/>
</dbReference>
<proteinExistence type="predicted"/>
<accession>A0A9W4L759</accession>
<sequence length="184" mass="22104">MNPKQKVELYFRKSQKAFSQPIIKEFFKNEKNKQLLEEVIANPTNENTCSLDNRFKSYYQRARIVKYVSTLIHNYSIEYDKKDRKRRKRYQLTLDNTNFMESNYESVYNHEFQSLYSSLPDQIENEILYNALNKLSKKQLKILELIYIYNFSNKEVANCFNESAQNISSLHKKSLKRLKLIISN</sequence>
<organism evidence="2 3">
    <name type="scientific">Peribacillus simplex</name>
    <dbReference type="NCBI Taxonomy" id="1478"/>
    <lineage>
        <taxon>Bacteria</taxon>
        <taxon>Bacillati</taxon>
        <taxon>Bacillota</taxon>
        <taxon>Bacilli</taxon>
        <taxon>Bacillales</taxon>
        <taxon>Bacillaceae</taxon>
        <taxon>Peribacillus</taxon>
    </lineage>
</organism>
<protein>
    <submittedName>
        <fullName evidence="2">RNA polymerase sigma factor SigO</fullName>
    </submittedName>
</protein>
<dbReference type="GO" id="GO:0003700">
    <property type="term" value="F:DNA-binding transcription factor activity"/>
    <property type="evidence" value="ECO:0007669"/>
    <property type="project" value="InterPro"/>
</dbReference>
<gene>
    <name evidence="2" type="primary">sigO_2</name>
    <name evidence="2" type="ORF">SRABI133_03912</name>
</gene>
<dbReference type="Gene3D" id="1.20.140.160">
    <property type="match status" value="1"/>
</dbReference>
<dbReference type="AlphaFoldDB" id="A0A9W4L759"/>
<comment type="caution">
    <text evidence="2">The sequence shown here is derived from an EMBL/GenBank/DDBJ whole genome shotgun (WGS) entry which is preliminary data.</text>
</comment>
<feature type="domain" description="RNA polymerase sigma-70 region 4" evidence="1">
    <location>
        <begin position="131"/>
        <end position="179"/>
    </location>
</feature>